<proteinExistence type="predicted"/>
<reference evidence="1" key="1">
    <citation type="submission" date="2021-01" db="EMBL/GenBank/DDBJ databases">
        <authorList>
            <person name="Kaushik A."/>
        </authorList>
    </citation>
    <scope>NUCLEOTIDE SEQUENCE</scope>
    <source>
        <strain evidence="1">AG6-10EEA</strain>
    </source>
</reference>
<dbReference type="AlphaFoldDB" id="A0A8H3DDI4"/>
<gene>
    <name evidence="1" type="ORF">RDB_LOCUS137587</name>
</gene>
<evidence type="ECO:0000313" key="1">
    <source>
        <dbReference type="EMBL" id="CAE6516343.1"/>
    </source>
</evidence>
<dbReference type="EMBL" id="CAJMXA010003796">
    <property type="protein sequence ID" value="CAE6516343.1"/>
    <property type="molecule type" value="Genomic_DNA"/>
</dbReference>
<organism evidence="1 2">
    <name type="scientific">Rhizoctonia solani</name>
    <dbReference type="NCBI Taxonomy" id="456999"/>
    <lineage>
        <taxon>Eukaryota</taxon>
        <taxon>Fungi</taxon>
        <taxon>Dikarya</taxon>
        <taxon>Basidiomycota</taxon>
        <taxon>Agaricomycotina</taxon>
        <taxon>Agaricomycetes</taxon>
        <taxon>Cantharellales</taxon>
        <taxon>Ceratobasidiaceae</taxon>
        <taxon>Rhizoctonia</taxon>
    </lineage>
</organism>
<dbReference type="Proteomes" id="UP000663853">
    <property type="component" value="Unassembled WGS sequence"/>
</dbReference>
<accession>A0A8H3DDI4</accession>
<name>A0A8H3DDI4_9AGAM</name>
<evidence type="ECO:0000313" key="2">
    <source>
        <dbReference type="Proteomes" id="UP000663853"/>
    </source>
</evidence>
<sequence length="91" mass="10102">MVSISQTKDEVVTQLDRFTPNDTEVLRVLLPDNPHATSYGTIWTPAPVEEPILGSATSVYEAVAYDADSMVIPLLRLEDLLRSIEREATND</sequence>
<comment type="caution">
    <text evidence="1">The sequence shown here is derived from an EMBL/GenBank/DDBJ whole genome shotgun (WGS) entry which is preliminary data.</text>
</comment>
<protein>
    <submittedName>
        <fullName evidence="1">Uncharacterized protein</fullName>
    </submittedName>
</protein>